<dbReference type="PROSITE" id="PS00061">
    <property type="entry name" value="ADH_SHORT"/>
    <property type="match status" value="1"/>
</dbReference>
<organism evidence="3 4">
    <name type="scientific">Sedimentitalea nanhaiensis</name>
    <dbReference type="NCBI Taxonomy" id="999627"/>
    <lineage>
        <taxon>Bacteria</taxon>
        <taxon>Pseudomonadati</taxon>
        <taxon>Pseudomonadota</taxon>
        <taxon>Alphaproteobacteria</taxon>
        <taxon>Rhodobacterales</taxon>
        <taxon>Paracoccaceae</taxon>
        <taxon>Sedimentitalea</taxon>
    </lineage>
</organism>
<dbReference type="eggNOG" id="COG1028">
    <property type="taxonomic scope" value="Bacteria"/>
</dbReference>
<dbReference type="InterPro" id="IPR020904">
    <property type="entry name" value="Sc_DH/Rdtase_CS"/>
</dbReference>
<dbReference type="Gene3D" id="3.40.50.720">
    <property type="entry name" value="NAD(P)-binding Rossmann-like Domain"/>
    <property type="match status" value="1"/>
</dbReference>
<protein>
    <submittedName>
        <fullName evidence="3">Short-chain dehydrogenase</fullName>
    </submittedName>
</protein>
<dbReference type="Pfam" id="PF00106">
    <property type="entry name" value="adh_short"/>
    <property type="match status" value="1"/>
</dbReference>
<comment type="similarity">
    <text evidence="1">Belongs to the short-chain dehydrogenases/reductases (SDR) family.</text>
</comment>
<accession>A0A1I7BLN4</accession>
<proteinExistence type="inferred from homology"/>
<dbReference type="AlphaFoldDB" id="A0A1I7BLN4"/>
<dbReference type="CDD" id="cd05374">
    <property type="entry name" value="17beta-HSD-like_SDR_c"/>
    <property type="match status" value="1"/>
</dbReference>
<name>A0A1I7BLN4_9RHOB</name>
<reference evidence="3 4" key="1">
    <citation type="submission" date="2016-10" db="EMBL/GenBank/DDBJ databases">
        <authorList>
            <person name="de Groot N.N."/>
        </authorList>
    </citation>
    <scope>NUCLEOTIDE SEQUENCE [LARGE SCALE GENOMIC DNA]</scope>
    <source>
        <strain evidence="3 4">CGMCC 1.10959</strain>
    </source>
</reference>
<gene>
    <name evidence="3" type="ORF">SAMN05216236_1115</name>
</gene>
<evidence type="ECO:0000256" key="1">
    <source>
        <dbReference type="ARBA" id="ARBA00006484"/>
    </source>
</evidence>
<dbReference type="InterPro" id="IPR002347">
    <property type="entry name" value="SDR_fam"/>
</dbReference>
<keyword evidence="4" id="KW-1185">Reference proteome</keyword>
<dbReference type="EMBL" id="FPAW01000011">
    <property type="protein sequence ID" value="SFT88076.1"/>
    <property type="molecule type" value="Genomic_DNA"/>
</dbReference>
<dbReference type="SUPFAM" id="SSF51735">
    <property type="entry name" value="NAD(P)-binding Rossmann-fold domains"/>
    <property type="match status" value="1"/>
</dbReference>
<evidence type="ECO:0000256" key="2">
    <source>
        <dbReference type="ARBA" id="ARBA00023002"/>
    </source>
</evidence>
<dbReference type="Proteomes" id="UP000182466">
    <property type="component" value="Unassembled WGS sequence"/>
</dbReference>
<evidence type="ECO:0000313" key="3">
    <source>
        <dbReference type="EMBL" id="SFT88076.1"/>
    </source>
</evidence>
<dbReference type="PANTHER" id="PTHR43976:SF16">
    <property type="entry name" value="SHORT-CHAIN DEHYDROGENASE_REDUCTASE FAMILY PROTEIN"/>
    <property type="match status" value="1"/>
</dbReference>
<dbReference type="PANTHER" id="PTHR43976">
    <property type="entry name" value="SHORT CHAIN DEHYDROGENASE"/>
    <property type="match status" value="1"/>
</dbReference>
<sequence>MQKSILITGCSSGIGLDAAQQLQVRGWRVFAACRQQADCDRLIAQGLESPQIDYCDTDSIRLGLAQVLDATGGTLDALFNNGAHQLAGLVEDLPTEGLRAIFEANLFGWHDLTRQVIPVMRAQRHGHIVQCSSGIGLVAIPWRGAYAATKFALEGLSDTMRIELRGTGINVVLIEPGPITTLFREKGIPYFEKYIDWQASPRRADYEDRLLPRMYKSTGPDRFELPASAVTAKLIRVLDSASPAPRYYVTTATYIGGYLRRALSSRMIDRIVSRI</sequence>
<dbReference type="RefSeq" id="WP_027261832.1">
    <property type="nucleotide sequence ID" value="NZ_FPAW01000011.1"/>
</dbReference>
<dbReference type="PRINTS" id="PR00081">
    <property type="entry name" value="GDHRDH"/>
</dbReference>
<dbReference type="GO" id="GO:0016491">
    <property type="term" value="F:oxidoreductase activity"/>
    <property type="evidence" value="ECO:0007669"/>
    <property type="project" value="UniProtKB-KW"/>
</dbReference>
<dbReference type="InterPro" id="IPR036291">
    <property type="entry name" value="NAD(P)-bd_dom_sf"/>
</dbReference>
<evidence type="ECO:0000313" key="4">
    <source>
        <dbReference type="Proteomes" id="UP000182466"/>
    </source>
</evidence>
<dbReference type="OrthoDB" id="9793825at2"/>
<keyword evidence="2" id="KW-0560">Oxidoreductase</keyword>
<dbReference type="STRING" id="999627.SAMN05216236_1115"/>
<dbReference type="InterPro" id="IPR051911">
    <property type="entry name" value="SDR_oxidoreductase"/>
</dbReference>